<name>A0A8J8NSS4_HALGN</name>
<dbReference type="OrthoDB" id="10545254at2759"/>
<gene>
    <name evidence="1" type="ORF">FGO68_gene17681</name>
</gene>
<reference evidence="1" key="1">
    <citation type="submission" date="2019-06" db="EMBL/GenBank/DDBJ databases">
        <authorList>
            <person name="Zheng W."/>
        </authorList>
    </citation>
    <scope>NUCLEOTIDE SEQUENCE</scope>
    <source>
        <strain evidence="1">QDHG01</strain>
    </source>
</reference>
<evidence type="ECO:0000313" key="2">
    <source>
        <dbReference type="Proteomes" id="UP000785679"/>
    </source>
</evidence>
<evidence type="ECO:0000313" key="1">
    <source>
        <dbReference type="EMBL" id="TNV80922.1"/>
    </source>
</evidence>
<accession>A0A8J8NSS4</accession>
<protein>
    <submittedName>
        <fullName evidence="1">Uncharacterized protein</fullName>
    </submittedName>
</protein>
<comment type="caution">
    <text evidence="1">The sequence shown here is derived from an EMBL/GenBank/DDBJ whole genome shotgun (WGS) entry which is preliminary data.</text>
</comment>
<dbReference type="EMBL" id="RRYP01006851">
    <property type="protein sequence ID" value="TNV80922.1"/>
    <property type="molecule type" value="Genomic_DNA"/>
</dbReference>
<sequence>MRRNRLPITTHQSRVTASYARAPQSKAPSVYSYSYFNQEALLGRGQAMVSTSSYKFKSQIAAYKKRTGGKANMRKQMLLRTTALAQAFKSYGQRFSSYPRGMYIPLLMFTCGVYGAYSVQATNIPPQISLANLEESKEAEEKFAPLKNFQAFKQWVKAGVRALAEEIVAQNTKEVKKQGLQYLERMFKNKQVHESLIKLLKGAIKDERFVGDSKRFGIDWISKTITAPKTKQALKGLMGQTFTKDTRVQKEAIEVCKYFVNQPESRQLTRQLVSAAILRPEALNAMNAQLAAGGTAAAKADQTRSQLSKSVMESINNKEISGELSRTLVYKPLYNIMSFGLYNYIAGGNVTALTDNSQNQTTQ</sequence>
<organism evidence="1 2">
    <name type="scientific">Halteria grandinella</name>
    <dbReference type="NCBI Taxonomy" id="5974"/>
    <lineage>
        <taxon>Eukaryota</taxon>
        <taxon>Sar</taxon>
        <taxon>Alveolata</taxon>
        <taxon>Ciliophora</taxon>
        <taxon>Intramacronucleata</taxon>
        <taxon>Spirotrichea</taxon>
        <taxon>Stichotrichia</taxon>
        <taxon>Sporadotrichida</taxon>
        <taxon>Halteriidae</taxon>
        <taxon>Halteria</taxon>
    </lineage>
</organism>
<dbReference type="AlphaFoldDB" id="A0A8J8NSS4"/>
<dbReference type="Proteomes" id="UP000785679">
    <property type="component" value="Unassembled WGS sequence"/>
</dbReference>
<keyword evidence="2" id="KW-1185">Reference proteome</keyword>
<proteinExistence type="predicted"/>